<reference evidence="2" key="1">
    <citation type="submission" date="2014-09" db="EMBL/GenBank/DDBJ databases">
        <authorList>
            <person name="Sauder A.B."/>
            <person name="McKenzie Q.R."/>
            <person name="Temple L.M."/>
            <person name="Alexis B.K."/>
            <person name="Al-Atrache Z."/>
            <person name="Lewis L.O."/>
            <person name="Loesser-Casey K.E."/>
            <person name="Mitchell K.J."/>
        </authorList>
    </citation>
    <scope>NUCLEOTIDE SEQUENCE [LARGE SCALE GENOMIC DNA]</scope>
</reference>
<keyword evidence="2" id="KW-1185">Reference proteome</keyword>
<sequence>MTLEKHSPEETTGFYITLGDELQMLVREHEFEEYGVEVRDIFEVIKYLLLEEAKQGKTQYTLSKDEGNKLGIGCLFESTIIRRAVLDDMRFNKVTVYRKRNDTLGVYALEFNWED</sequence>
<dbReference type="GeneID" id="19525898"/>
<dbReference type="EMBL" id="KJ489401">
    <property type="protein sequence ID" value="AHZ10771.1"/>
    <property type="molecule type" value="Genomic_DNA"/>
</dbReference>
<organism evidence="1 2">
    <name type="scientific">Bacillus phage Megatron</name>
    <dbReference type="NCBI Taxonomy" id="1486661"/>
    <lineage>
        <taxon>Viruses</taxon>
        <taxon>Duplodnaviria</taxon>
        <taxon>Heunggongvirae</taxon>
        <taxon>Uroviricota</taxon>
        <taxon>Caudoviricetes</taxon>
        <taxon>Herelleviridae</taxon>
        <taxon>Bastillevirinae</taxon>
        <taxon>Wphvirus</taxon>
        <taxon>Wphvirus megatron</taxon>
    </lineage>
</organism>
<dbReference type="RefSeq" id="YP_009036260.1">
    <property type="nucleotide sequence ID" value="NC_024211.1"/>
</dbReference>
<dbReference type="KEGG" id="vg:19525898"/>
<name>A0A024B3K7_9CAUD</name>
<evidence type="ECO:0000313" key="1">
    <source>
        <dbReference type="EMBL" id="AHZ10771.1"/>
    </source>
</evidence>
<protein>
    <submittedName>
        <fullName evidence="1">Uncharacterized protein</fullName>
    </submittedName>
</protein>
<accession>A0A024B3K7</accession>
<proteinExistence type="predicted"/>
<evidence type="ECO:0000313" key="2">
    <source>
        <dbReference type="Proteomes" id="UP000026906"/>
    </source>
</evidence>
<dbReference type="Proteomes" id="UP000026906">
    <property type="component" value="Segment"/>
</dbReference>